<dbReference type="InterPro" id="IPR042186">
    <property type="entry name" value="FimD_plug_dom"/>
</dbReference>
<dbReference type="PANTHER" id="PTHR30451:SF5">
    <property type="entry name" value="SLR0019 PROTEIN"/>
    <property type="match status" value="1"/>
</dbReference>
<dbReference type="GO" id="GO:0015473">
    <property type="term" value="F:fimbrial usher porin activity"/>
    <property type="evidence" value="ECO:0007669"/>
    <property type="project" value="InterPro"/>
</dbReference>
<accession>A0A3N1MF88</accession>
<dbReference type="RefSeq" id="WP_123689199.1">
    <property type="nucleotide sequence ID" value="NZ_AP019700.1"/>
</dbReference>
<dbReference type="EMBL" id="RJKX01000013">
    <property type="protein sequence ID" value="ROP99855.1"/>
    <property type="molecule type" value="Genomic_DNA"/>
</dbReference>
<dbReference type="InterPro" id="IPR000015">
    <property type="entry name" value="Fimb_usher"/>
</dbReference>
<evidence type="ECO:0000313" key="3">
    <source>
        <dbReference type="Proteomes" id="UP000278222"/>
    </source>
</evidence>
<dbReference type="OrthoDB" id="8587at2"/>
<dbReference type="PANTHER" id="PTHR30451">
    <property type="entry name" value="OUTER MEMBRANE USHER PROTEIN"/>
    <property type="match status" value="1"/>
</dbReference>
<dbReference type="AlphaFoldDB" id="A0A3N1MF88"/>
<comment type="caution">
    <text evidence="2">The sequence shown here is derived from an EMBL/GenBank/DDBJ whole genome shotgun (WGS) entry which is preliminary data.</text>
</comment>
<dbReference type="GO" id="GO:0009279">
    <property type="term" value="C:cell outer membrane"/>
    <property type="evidence" value="ECO:0007669"/>
    <property type="project" value="TreeGrafter"/>
</dbReference>
<name>A0A3N1MF88_9PROT</name>
<feature type="region of interest" description="Disordered" evidence="1">
    <location>
        <begin position="617"/>
        <end position="644"/>
    </location>
</feature>
<dbReference type="Proteomes" id="UP000278222">
    <property type="component" value="Unassembled WGS sequence"/>
</dbReference>
<dbReference type="Gene3D" id="2.60.40.2610">
    <property type="entry name" value="Outer membrane usher protein FimD, plug domain"/>
    <property type="match status" value="1"/>
</dbReference>
<dbReference type="Gene3D" id="2.60.40.3110">
    <property type="match status" value="1"/>
</dbReference>
<keyword evidence="3" id="KW-1185">Reference proteome</keyword>
<feature type="region of interest" description="Disordered" evidence="1">
    <location>
        <begin position="105"/>
        <end position="126"/>
    </location>
</feature>
<organism evidence="2 3">
    <name type="scientific">Stella humosa</name>
    <dbReference type="NCBI Taxonomy" id="94"/>
    <lineage>
        <taxon>Bacteria</taxon>
        <taxon>Pseudomonadati</taxon>
        <taxon>Pseudomonadota</taxon>
        <taxon>Alphaproteobacteria</taxon>
        <taxon>Rhodospirillales</taxon>
        <taxon>Stellaceae</taxon>
        <taxon>Stella</taxon>
    </lineage>
</organism>
<proteinExistence type="predicted"/>
<reference evidence="2 3" key="1">
    <citation type="submission" date="2018-11" db="EMBL/GenBank/DDBJ databases">
        <title>Genomic Encyclopedia of Type Strains, Phase IV (KMG-IV): sequencing the most valuable type-strain genomes for metagenomic binning, comparative biology and taxonomic classification.</title>
        <authorList>
            <person name="Goeker M."/>
        </authorList>
    </citation>
    <scope>NUCLEOTIDE SEQUENCE [LARGE SCALE GENOMIC DNA]</scope>
    <source>
        <strain evidence="2 3">DSM 5900</strain>
    </source>
</reference>
<gene>
    <name evidence="2" type="ORF">EDC65_1646</name>
</gene>
<evidence type="ECO:0000256" key="1">
    <source>
        <dbReference type="SAM" id="MobiDB-lite"/>
    </source>
</evidence>
<dbReference type="Pfam" id="PF00577">
    <property type="entry name" value="Usher"/>
    <property type="match status" value="1"/>
</dbReference>
<sequence>MHDPGRWPYLLALLLGACACWCLLFGIVSVLASPPASYAVAIDGQDTGLTIPLQVQGARMLISRADALRLGLAPAADPFDLAAADLRLRIDPEARRLDLYRRAARNGNGNGNGHGNRNGGGNGNGADGARPVILDVSVNGRSVQRNVRALRTNGLFLFEPADVAGWRVTADALPPITHRGRSLAAAGTGTGVVAVLDRQQQAVDLRISAEARARQEVRGDGHAVRPAPPPAPSTGAFLNYDAYVQADRTGRFASQLLEGGVFSPLGVLLTTVLGHQGDDRSHAVRLETAFIHDDPEARRTLRIGDAISVPGDWSRPVRFGGIQIGRNFALDPGFIPYPLPSFAGQAAVPSTLDVFINGALNHRGRVDDGPFTLSRIPVMQGGGTANLVVRDVLGREQVLSLPFYISTRLLQAGLDAWSMEAGFLRNRFQERSFDYGQFLAQGTYRYGVTDRLTAEGHGEAGIDRQAAGASVAWLWPQLGEFNLSLAATLDEGRTGALAGIGFQRIFPDFSFSLRHTERTPGFREIGGDNRGDAHRIQVRSETQVTASLPMGSLGTASGTVARQILDGADDVLVASLNYSVPIGADIQLGLLALHTVSGRAATTVGFNLSIPLGPRDSVQVGGRSGTDGATATADYSRPTPVEGGLGLRARVQRGRQQETIEGTAEWDGTVGRFSAGAARHGGRPAVFGSASGALVLADGGLFASRRIDEGFAVVTVPDQPDVRIYRENNLVGRTDADGQLLVTRLHPYMANQIGVDPADLPIRARLDQRRIEVAPGYRSGTVVRFPVEGLDTVLVRLLRDGKPVAPGTRVANLDTGQAARVAQDGEALLRVPAADSRFSLDDGNGGCAFTVPPFDRAQPGIPRLTVEACR</sequence>
<protein>
    <submittedName>
        <fullName evidence="2">Outer membrane usher protein</fullName>
    </submittedName>
</protein>
<dbReference type="GO" id="GO:0009297">
    <property type="term" value="P:pilus assembly"/>
    <property type="evidence" value="ECO:0007669"/>
    <property type="project" value="InterPro"/>
</dbReference>
<dbReference type="PROSITE" id="PS51257">
    <property type="entry name" value="PROKAR_LIPOPROTEIN"/>
    <property type="match status" value="1"/>
</dbReference>
<feature type="compositionally biased region" description="Gly residues" evidence="1">
    <location>
        <begin position="108"/>
        <end position="126"/>
    </location>
</feature>
<evidence type="ECO:0000313" key="2">
    <source>
        <dbReference type="EMBL" id="ROP99855.1"/>
    </source>
</evidence>